<comment type="caution">
    <text evidence="14">The sequence shown here is derived from an EMBL/GenBank/DDBJ whole genome shotgun (WGS) entry which is preliminary data.</text>
</comment>
<evidence type="ECO:0000256" key="7">
    <source>
        <dbReference type="ARBA" id="ARBA00023053"/>
    </source>
</evidence>
<comment type="subcellular location">
    <subcellularLocation>
        <location evidence="1">Membrane</location>
        <topology evidence="1">Multi-pass membrane protein</topology>
    </subcellularLocation>
</comment>
<keyword evidence="6 13" id="KW-1133">Transmembrane helix</keyword>
<evidence type="ECO:0008006" key="16">
    <source>
        <dbReference type="Google" id="ProtNLM"/>
    </source>
</evidence>
<dbReference type="PANTHER" id="PTHR11690:SF237">
    <property type="entry name" value="PICKPOCKET 16-RELATED"/>
    <property type="match status" value="1"/>
</dbReference>
<dbReference type="Gene3D" id="2.60.470.10">
    <property type="entry name" value="Acid-sensing ion channels like domains"/>
    <property type="match status" value="1"/>
</dbReference>
<keyword evidence="15" id="KW-1185">Reference proteome</keyword>
<dbReference type="AlphaFoldDB" id="A0AAW2FN92"/>
<dbReference type="GO" id="GO:0005886">
    <property type="term" value="C:plasma membrane"/>
    <property type="evidence" value="ECO:0007669"/>
    <property type="project" value="TreeGrafter"/>
</dbReference>
<feature type="transmembrane region" description="Helical" evidence="13">
    <location>
        <begin position="459"/>
        <end position="486"/>
    </location>
</feature>
<evidence type="ECO:0000256" key="10">
    <source>
        <dbReference type="ARBA" id="ARBA00023201"/>
    </source>
</evidence>
<evidence type="ECO:0000256" key="13">
    <source>
        <dbReference type="SAM" id="Phobius"/>
    </source>
</evidence>
<feature type="transmembrane region" description="Helical" evidence="13">
    <location>
        <begin position="35"/>
        <end position="56"/>
    </location>
</feature>
<keyword evidence="5 12" id="KW-0812">Transmembrane</keyword>
<proteinExistence type="inferred from homology"/>
<keyword evidence="3 12" id="KW-0813">Transport</keyword>
<evidence type="ECO:0000256" key="1">
    <source>
        <dbReference type="ARBA" id="ARBA00004141"/>
    </source>
</evidence>
<keyword evidence="8 12" id="KW-0406">Ion transport</keyword>
<evidence type="ECO:0000256" key="9">
    <source>
        <dbReference type="ARBA" id="ARBA00023136"/>
    </source>
</evidence>
<keyword evidence="9 13" id="KW-0472">Membrane</keyword>
<evidence type="ECO:0000256" key="8">
    <source>
        <dbReference type="ARBA" id="ARBA00023065"/>
    </source>
</evidence>
<evidence type="ECO:0000256" key="6">
    <source>
        <dbReference type="ARBA" id="ARBA00022989"/>
    </source>
</evidence>
<evidence type="ECO:0000256" key="4">
    <source>
        <dbReference type="ARBA" id="ARBA00022461"/>
    </source>
</evidence>
<gene>
    <name evidence="14" type="ORF">PUN28_010336</name>
</gene>
<accession>A0AAW2FN92</accession>
<name>A0AAW2FN92_9HYME</name>
<keyword evidence="10 12" id="KW-0739">Sodium transport</keyword>
<dbReference type="Gene3D" id="1.10.287.770">
    <property type="entry name" value="YojJ-like"/>
    <property type="match status" value="1"/>
</dbReference>
<evidence type="ECO:0000256" key="5">
    <source>
        <dbReference type="ARBA" id="ARBA00022692"/>
    </source>
</evidence>
<dbReference type="PRINTS" id="PR01078">
    <property type="entry name" value="AMINACHANNEL"/>
</dbReference>
<keyword evidence="4 12" id="KW-0894">Sodium channel</keyword>
<protein>
    <recommendedName>
        <fullName evidence="16">Sodium channel protein Nach</fullName>
    </recommendedName>
</protein>
<dbReference type="PANTHER" id="PTHR11690">
    <property type="entry name" value="AMILORIDE-SENSITIVE SODIUM CHANNEL-RELATED"/>
    <property type="match status" value="1"/>
</dbReference>
<dbReference type="EMBL" id="JADYXP020000009">
    <property type="protein sequence ID" value="KAL0117426.1"/>
    <property type="molecule type" value="Genomic_DNA"/>
</dbReference>
<reference evidence="14 15" key="1">
    <citation type="submission" date="2023-03" db="EMBL/GenBank/DDBJ databases">
        <title>High recombination rates correlate with genetic variation in Cardiocondyla obscurior ants.</title>
        <authorList>
            <person name="Errbii M."/>
        </authorList>
    </citation>
    <scope>NUCLEOTIDE SEQUENCE [LARGE SCALE GENOMIC DNA]</scope>
    <source>
        <strain evidence="14">Alpha-2009</strain>
        <tissue evidence="14">Whole body</tissue>
    </source>
</reference>
<evidence type="ECO:0000313" key="14">
    <source>
        <dbReference type="EMBL" id="KAL0117426.1"/>
    </source>
</evidence>
<sequence>MKKCLGWFYVFFENTSLHGFRYISIDGSSIIESAFWFVVCMSSIVFSLILMLRLWANYSNNPIVTTIYTSNPIWDVSFPGVTICNNNKVYRPHADLIAQYLYTNGFTVEESDRFFSSLMKLIRPDKISIDNVTASQLLDNLDMTVEALMKQLMQPCSAFLLRCAWVGKIHDCTKIFKPVKSKEGFCCAFNSHYDLNTKHVWCEGFSSIFKRAFCLRYPYRFNDTHLNSTENIVDDFPGVHEILNAPGSGRDVGLAVALNIEPDTYKASSRPFVGASVMIHDPIDFPDIGAHVASVLPGHVLAISVTGTSIRGMESLRNIPLEKRLCYFDDEMMDTEIRYSYQSCVSKCTAKYTFNMCGCLPFYYPEAHRGMRTCYLSDIDCLLSIRNSAKVGNCTQCLPQCIDMMYHISPENIKMDNVRFDSDLVHGFDVNNVSLVHVFFGDISYVEYRKESIISWDSLLASFGGIFGLCFGGSVMSVIELVYLLARQFFRKRTGKIQEESCAKLPPASEVFQSMPVKEVIQQQKLRDRQRTSDRQVLVAWYQPSFHRRKIMDLDDMYHIKHVKF</sequence>
<evidence type="ECO:0000256" key="2">
    <source>
        <dbReference type="ARBA" id="ARBA00007193"/>
    </source>
</evidence>
<evidence type="ECO:0000313" key="15">
    <source>
        <dbReference type="Proteomes" id="UP001430953"/>
    </source>
</evidence>
<keyword evidence="11 12" id="KW-0407">Ion channel</keyword>
<organism evidence="14 15">
    <name type="scientific">Cardiocondyla obscurior</name>
    <dbReference type="NCBI Taxonomy" id="286306"/>
    <lineage>
        <taxon>Eukaryota</taxon>
        <taxon>Metazoa</taxon>
        <taxon>Ecdysozoa</taxon>
        <taxon>Arthropoda</taxon>
        <taxon>Hexapoda</taxon>
        <taxon>Insecta</taxon>
        <taxon>Pterygota</taxon>
        <taxon>Neoptera</taxon>
        <taxon>Endopterygota</taxon>
        <taxon>Hymenoptera</taxon>
        <taxon>Apocrita</taxon>
        <taxon>Aculeata</taxon>
        <taxon>Formicoidea</taxon>
        <taxon>Formicidae</taxon>
        <taxon>Myrmicinae</taxon>
        <taxon>Cardiocondyla</taxon>
    </lineage>
</organism>
<dbReference type="GO" id="GO:0015280">
    <property type="term" value="F:ligand-gated sodium channel activity"/>
    <property type="evidence" value="ECO:0007669"/>
    <property type="project" value="TreeGrafter"/>
</dbReference>
<evidence type="ECO:0000256" key="12">
    <source>
        <dbReference type="RuleBase" id="RU000679"/>
    </source>
</evidence>
<dbReference type="Pfam" id="PF00858">
    <property type="entry name" value="ASC"/>
    <property type="match status" value="1"/>
</dbReference>
<evidence type="ECO:0000256" key="11">
    <source>
        <dbReference type="ARBA" id="ARBA00023303"/>
    </source>
</evidence>
<evidence type="ECO:0000256" key="3">
    <source>
        <dbReference type="ARBA" id="ARBA00022448"/>
    </source>
</evidence>
<dbReference type="Proteomes" id="UP001430953">
    <property type="component" value="Unassembled WGS sequence"/>
</dbReference>
<comment type="similarity">
    <text evidence="2 12">Belongs to the amiloride-sensitive sodium channel (TC 1.A.6) family.</text>
</comment>
<dbReference type="InterPro" id="IPR001873">
    <property type="entry name" value="ENaC"/>
</dbReference>
<keyword evidence="7" id="KW-0915">Sodium</keyword>